<comment type="caution">
    <text evidence="2">The sequence shown here is derived from an EMBL/GenBank/DDBJ whole genome shotgun (WGS) entry which is preliminary data.</text>
</comment>
<proteinExistence type="predicted"/>
<evidence type="ECO:0000313" key="2">
    <source>
        <dbReference type="EMBL" id="MFC7135959.1"/>
    </source>
</evidence>
<name>A0ABD5XLL1_9EURY</name>
<keyword evidence="3" id="KW-1185">Reference proteome</keyword>
<feature type="compositionally biased region" description="Low complexity" evidence="1">
    <location>
        <begin position="61"/>
        <end position="75"/>
    </location>
</feature>
<gene>
    <name evidence="2" type="ORF">ACFQRB_04015</name>
</gene>
<evidence type="ECO:0000256" key="1">
    <source>
        <dbReference type="SAM" id="MobiDB-lite"/>
    </source>
</evidence>
<organism evidence="2 3">
    <name type="scientific">Halobaculum litoreum</name>
    <dbReference type="NCBI Taxonomy" id="3031998"/>
    <lineage>
        <taxon>Archaea</taxon>
        <taxon>Methanobacteriati</taxon>
        <taxon>Methanobacteriota</taxon>
        <taxon>Stenosarchaea group</taxon>
        <taxon>Halobacteria</taxon>
        <taxon>Halobacteriales</taxon>
        <taxon>Haloferacaceae</taxon>
        <taxon>Halobaculum</taxon>
    </lineage>
</organism>
<dbReference type="EMBL" id="JBHSZG010000001">
    <property type="protein sequence ID" value="MFC7135959.1"/>
    <property type="molecule type" value="Genomic_DNA"/>
</dbReference>
<accession>A0ABD5XLL1</accession>
<dbReference type="Proteomes" id="UP001596368">
    <property type="component" value="Unassembled WGS sequence"/>
</dbReference>
<sequence>MWNVTRAATVPPGSVRTSETLNWTNEWVAAPAASTAPAAAVPAGDTTAPAPTLAALATHTSATSAAATRTDASFTRARRGRPCKPLPPRARGALARDGNG</sequence>
<dbReference type="AlphaFoldDB" id="A0ABD5XLL1"/>
<protein>
    <submittedName>
        <fullName evidence="2">Uncharacterized protein</fullName>
    </submittedName>
</protein>
<evidence type="ECO:0000313" key="3">
    <source>
        <dbReference type="Proteomes" id="UP001596368"/>
    </source>
</evidence>
<feature type="region of interest" description="Disordered" evidence="1">
    <location>
        <begin position="61"/>
        <end position="100"/>
    </location>
</feature>
<reference evidence="2 3" key="1">
    <citation type="journal article" date="2019" name="Int. J. Syst. Evol. Microbiol.">
        <title>The Global Catalogue of Microorganisms (GCM) 10K type strain sequencing project: providing services to taxonomists for standard genome sequencing and annotation.</title>
        <authorList>
            <consortium name="The Broad Institute Genomics Platform"/>
            <consortium name="The Broad Institute Genome Sequencing Center for Infectious Disease"/>
            <person name="Wu L."/>
            <person name="Ma J."/>
        </authorList>
    </citation>
    <scope>NUCLEOTIDE SEQUENCE [LARGE SCALE GENOMIC DNA]</scope>
    <source>
        <strain evidence="2 3">DT92</strain>
    </source>
</reference>